<keyword evidence="4" id="KW-1185">Reference proteome</keyword>
<reference evidence="3 4" key="1">
    <citation type="submission" date="2023-12" db="EMBL/GenBank/DDBJ databases">
        <title>'Antibacterial potential of Stenotrophomonas maltophilia cystic fibrosis isolates' (manuscript under preparation).</title>
        <authorList>
            <person name="Crisan C.V."/>
            <person name="Pettis M."/>
            <person name="Goldberg J.B."/>
        </authorList>
    </citation>
    <scope>NUCLEOTIDE SEQUENCE [LARGE SCALE GENOMIC DNA]</scope>
    <source>
        <strain evidence="3 4">CCV155</strain>
    </source>
</reference>
<evidence type="ECO:0000259" key="2">
    <source>
        <dbReference type="SMART" id="SM00646"/>
    </source>
</evidence>
<organism evidence="3 4">
    <name type="scientific">Stenotrophomonas muris</name>
    <dbReference type="NCBI Taxonomy" id="2963283"/>
    <lineage>
        <taxon>Bacteria</taxon>
        <taxon>Pseudomonadati</taxon>
        <taxon>Pseudomonadota</taxon>
        <taxon>Gammaproteobacteria</taxon>
        <taxon>Lysobacterales</taxon>
        <taxon>Lysobacteraceae</taxon>
        <taxon>Stenotrophomonas</taxon>
    </lineage>
</organism>
<comment type="caution">
    <text evidence="3">The sequence shown here is derived from an EMBL/GenBank/DDBJ whole genome shotgun (WGS) entry which is preliminary data.</text>
</comment>
<name>A0ABU5MGD3_9GAMM</name>
<dbReference type="CDD" id="cd02696">
    <property type="entry name" value="MurNAc-LAA"/>
    <property type="match status" value="1"/>
</dbReference>
<accession>A0ABU5MGD3</accession>
<dbReference type="Proteomes" id="UP001290894">
    <property type="component" value="Unassembled WGS sequence"/>
</dbReference>
<proteinExistence type="predicted"/>
<dbReference type="RefSeq" id="WP_164076840.1">
    <property type="nucleotide sequence ID" value="NZ_CP196982.1"/>
</dbReference>
<feature type="chain" id="PRO_5045451424" evidence="1">
    <location>
        <begin position="29"/>
        <end position="520"/>
    </location>
</feature>
<evidence type="ECO:0000313" key="3">
    <source>
        <dbReference type="EMBL" id="MDZ7511815.1"/>
    </source>
</evidence>
<dbReference type="Pfam" id="PF01520">
    <property type="entry name" value="Amidase_3"/>
    <property type="match status" value="1"/>
</dbReference>
<evidence type="ECO:0000256" key="1">
    <source>
        <dbReference type="SAM" id="SignalP"/>
    </source>
</evidence>
<dbReference type="InterPro" id="IPR002508">
    <property type="entry name" value="MurNAc-LAA_cat"/>
</dbReference>
<dbReference type="EC" id="3.5.1.28" evidence="3"/>
<evidence type="ECO:0000313" key="4">
    <source>
        <dbReference type="Proteomes" id="UP001290894"/>
    </source>
</evidence>
<feature type="signal peptide" evidence="1">
    <location>
        <begin position="1"/>
        <end position="28"/>
    </location>
</feature>
<protein>
    <submittedName>
        <fullName evidence="3">N-acetylmuramoyl-L-alanine amidase</fullName>
        <ecNumber evidence="3">3.5.1.28</ecNumber>
    </submittedName>
</protein>
<dbReference type="EMBL" id="JAXUAC010000011">
    <property type="protein sequence ID" value="MDZ7511815.1"/>
    <property type="molecule type" value="Genomic_DNA"/>
</dbReference>
<dbReference type="GO" id="GO:0008745">
    <property type="term" value="F:N-acetylmuramoyl-L-alanine amidase activity"/>
    <property type="evidence" value="ECO:0007669"/>
    <property type="project" value="UniProtKB-EC"/>
</dbReference>
<dbReference type="SUPFAM" id="SSF53187">
    <property type="entry name" value="Zn-dependent exopeptidases"/>
    <property type="match status" value="1"/>
</dbReference>
<feature type="domain" description="MurNAc-LAA" evidence="2">
    <location>
        <begin position="274"/>
        <end position="392"/>
    </location>
</feature>
<dbReference type="Gene3D" id="3.40.630.40">
    <property type="entry name" value="Zn-dependent exopeptidases"/>
    <property type="match status" value="1"/>
</dbReference>
<sequence>MNQKFRLGSLSVLLSLLGGGLLISPAQAVDAPPAVEQDTGLDILLTQKARDILERVRLVDGQARSRRVEVSADIANGVVTVALDRDFVPADYGPSFEDQRSEISFGLLHWAEQVAPFSRVVFLYDGKEIEYYFPEIKAADDAARKAGDALRRMRGTPGSGMAFVAAGHGYFYSYKDNRWVTSRDEWNGVSEGLLTPSYAAELKAMIEQRSQMPVVRPRVQITGTTHPPSGEEWWTIAARYAIAEQYPAETKIWSTYAGSTLWDREEREDINSRPLLANHHGAEVAIHLHSNGEPSGAARGTRVIVQPGRPMDAALAESVLCSMKELIHSLPEYAAFTVAPAPHALNKGENREAHMPSIIVETAFHTNPDDAKALQDPVFRSASMKGVEKGYRLWATGKTCEPLSGQPIADVDVPSGDSREVDVAFAGHPQFPISLITRNTLCPSGWNCSGRTVVIDSPDQPSRMQLSCGRDSVGTLGWETHVLDADGVKSQPVPHTVRCVPDAAGPDRNGLPENTAAAGM</sequence>
<keyword evidence="1" id="KW-0732">Signal</keyword>
<dbReference type="SMART" id="SM00646">
    <property type="entry name" value="Ami_3"/>
    <property type="match status" value="1"/>
</dbReference>
<gene>
    <name evidence="3" type="ORF">U5F72_08315</name>
</gene>
<keyword evidence="3" id="KW-0378">Hydrolase</keyword>